<reference evidence="1 2" key="1">
    <citation type="submission" date="2018-12" db="EMBL/GenBank/DDBJ databases">
        <title>Cadmium resistance mechanism in endophytic bacteria Burkholderia cenocepacia YG-3.</title>
        <authorList>
            <person name="Zhang X."/>
            <person name="Wang X."/>
            <person name="Zhu Y."/>
        </authorList>
    </citation>
    <scope>NUCLEOTIDE SEQUENCE [LARGE SCALE GENOMIC DNA]</scope>
    <source>
        <strain evidence="1 2">YG-3</strain>
    </source>
</reference>
<proteinExistence type="predicted"/>
<dbReference type="EMBL" id="CP034545">
    <property type="protein sequence ID" value="AZQ51722.1"/>
    <property type="molecule type" value="Genomic_DNA"/>
</dbReference>
<name>A0A3S9N7N5_9BURK</name>
<dbReference type="AlphaFoldDB" id="A0A3S9N7N5"/>
<dbReference type="Proteomes" id="UP000277191">
    <property type="component" value="Chromosome 1"/>
</dbReference>
<gene>
    <name evidence="1" type="ORF">D5R55_12320</name>
</gene>
<sequence>MSNDLLTAGELEQITGKKRYSGQVAWFRAQFDVDVPRRGDGSIVMTKDTFEKLLQKRLGVATAAAAPLDLPRPPIYQVSGRRK</sequence>
<organism evidence="1 2">
    <name type="scientific">Burkholderia cenocepacia</name>
    <dbReference type="NCBI Taxonomy" id="95486"/>
    <lineage>
        <taxon>Bacteria</taxon>
        <taxon>Pseudomonadati</taxon>
        <taxon>Pseudomonadota</taxon>
        <taxon>Betaproteobacteria</taxon>
        <taxon>Burkholderiales</taxon>
        <taxon>Burkholderiaceae</taxon>
        <taxon>Burkholderia</taxon>
        <taxon>Burkholderia cepacia complex</taxon>
    </lineage>
</organism>
<dbReference type="RefSeq" id="WP_126362467.1">
    <property type="nucleotide sequence ID" value="NZ_CP034545.1"/>
</dbReference>
<protein>
    <submittedName>
        <fullName evidence="1">DUF4224 domain-containing protein</fullName>
    </submittedName>
</protein>
<accession>A0A3S9N7N5</accession>
<evidence type="ECO:0000313" key="2">
    <source>
        <dbReference type="Proteomes" id="UP000277191"/>
    </source>
</evidence>
<evidence type="ECO:0000313" key="1">
    <source>
        <dbReference type="EMBL" id="AZQ51722.1"/>
    </source>
</evidence>